<dbReference type="GO" id="GO:0000981">
    <property type="term" value="F:DNA-binding transcription factor activity, RNA polymerase II-specific"/>
    <property type="evidence" value="ECO:0007669"/>
    <property type="project" value="TreeGrafter"/>
</dbReference>
<evidence type="ECO:0000256" key="1">
    <source>
        <dbReference type="ARBA" id="ARBA00004123"/>
    </source>
</evidence>
<evidence type="ECO:0000256" key="3">
    <source>
        <dbReference type="ARBA" id="ARBA00022737"/>
    </source>
</evidence>
<dbReference type="PANTHER" id="PTHR24394:SF29">
    <property type="entry name" value="MYONEURIN"/>
    <property type="match status" value="1"/>
</dbReference>
<reference evidence="9 10" key="1">
    <citation type="journal article" date="2017" name="Gigascience">
        <title>Genome sequence of the small brown planthopper, Laodelphax striatellus.</title>
        <authorList>
            <person name="Zhu J."/>
            <person name="Jiang F."/>
            <person name="Wang X."/>
            <person name="Yang P."/>
            <person name="Bao Y."/>
            <person name="Zhao W."/>
            <person name="Wang W."/>
            <person name="Lu H."/>
            <person name="Wang Q."/>
            <person name="Cui N."/>
            <person name="Li J."/>
            <person name="Chen X."/>
            <person name="Luo L."/>
            <person name="Yu J."/>
            <person name="Kang L."/>
            <person name="Cui F."/>
        </authorList>
    </citation>
    <scope>NUCLEOTIDE SEQUENCE [LARGE SCALE GENOMIC DNA]</scope>
    <source>
        <strain evidence="9">Lst14</strain>
    </source>
</reference>
<keyword evidence="2" id="KW-0479">Metal-binding</keyword>
<accession>A0A482X1G7</accession>
<dbReference type="SMART" id="SM00355">
    <property type="entry name" value="ZnF_C2H2"/>
    <property type="match status" value="2"/>
</dbReference>
<dbReference type="OrthoDB" id="10004641at2759"/>
<evidence type="ECO:0000256" key="7">
    <source>
        <dbReference type="PROSITE-ProRule" id="PRU00042"/>
    </source>
</evidence>
<dbReference type="PROSITE" id="PS00028">
    <property type="entry name" value="ZINC_FINGER_C2H2_1"/>
    <property type="match status" value="1"/>
</dbReference>
<dbReference type="PROSITE" id="PS50157">
    <property type="entry name" value="ZINC_FINGER_C2H2_2"/>
    <property type="match status" value="2"/>
</dbReference>
<feature type="domain" description="C2H2-type" evidence="8">
    <location>
        <begin position="56"/>
        <end position="83"/>
    </location>
</feature>
<evidence type="ECO:0000256" key="4">
    <source>
        <dbReference type="ARBA" id="ARBA00022771"/>
    </source>
</evidence>
<evidence type="ECO:0000256" key="2">
    <source>
        <dbReference type="ARBA" id="ARBA00022723"/>
    </source>
</evidence>
<organism evidence="9 10">
    <name type="scientific">Laodelphax striatellus</name>
    <name type="common">Small brown planthopper</name>
    <name type="synonym">Delphax striatella</name>
    <dbReference type="NCBI Taxonomy" id="195883"/>
    <lineage>
        <taxon>Eukaryota</taxon>
        <taxon>Metazoa</taxon>
        <taxon>Ecdysozoa</taxon>
        <taxon>Arthropoda</taxon>
        <taxon>Hexapoda</taxon>
        <taxon>Insecta</taxon>
        <taxon>Pterygota</taxon>
        <taxon>Neoptera</taxon>
        <taxon>Paraneoptera</taxon>
        <taxon>Hemiptera</taxon>
        <taxon>Auchenorrhyncha</taxon>
        <taxon>Fulgoroidea</taxon>
        <taxon>Delphacidae</taxon>
        <taxon>Criomorphinae</taxon>
        <taxon>Laodelphax</taxon>
    </lineage>
</organism>
<dbReference type="STRING" id="195883.A0A482X1G7"/>
<evidence type="ECO:0000259" key="8">
    <source>
        <dbReference type="PROSITE" id="PS50157"/>
    </source>
</evidence>
<dbReference type="PANTHER" id="PTHR24394">
    <property type="entry name" value="ZINC FINGER PROTEIN"/>
    <property type="match status" value="1"/>
</dbReference>
<dbReference type="InParanoid" id="A0A482X1G7"/>
<comment type="subcellular location">
    <subcellularLocation>
        <location evidence="1">Nucleus</location>
    </subcellularLocation>
</comment>
<dbReference type="Gene3D" id="3.30.160.60">
    <property type="entry name" value="Classic Zinc Finger"/>
    <property type="match status" value="2"/>
</dbReference>
<name>A0A482X1G7_LAOST</name>
<dbReference type="InterPro" id="IPR036236">
    <property type="entry name" value="Znf_C2H2_sf"/>
</dbReference>
<dbReference type="Proteomes" id="UP000291343">
    <property type="component" value="Unassembled WGS sequence"/>
</dbReference>
<keyword evidence="5" id="KW-0862">Zinc</keyword>
<evidence type="ECO:0000313" key="10">
    <source>
        <dbReference type="Proteomes" id="UP000291343"/>
    </source>
</evidence>
<dbReference type="EMBL" id="QKKF02019844">
    <property type="protein sequence ID" value="RZF39416.1"/>
    <property type="molecule type" value="Genomic_DNA"/>
</dbReference>
<dbReference type="AlphaFoldDB" id="A0A482X1G7"/>
<proteinExistence type="predicted"/>
<dbReference type="SUPFAM" id="SSF57667">
    <property type="entry name" value="beta-beta-alpha zinc fingers"/>
    <property type="match status" value="1"/>
</dbReference>
<gene>
    <name evidence="9" type="ORF">LSTR_LSTR000937</name>
</gene>
<keyword evidence="3" id="KW-0677">Repeat</keyword>
<protein>
    <recommendedName>
        <fullName evidence="8">C2H2-type domain-containing protein</fullName>
    </recommendedName>
</protein>
<dbReference type="Pfam" id="PF00096">
    <property type="entry name" value="zf-C2H2"/>
    <property type="match status" value="2"/>
</dbReference>
<evidence type="ECO:0000256" key="5">
    <source>
        <dbReference type="ARBA" id="ARBA00022833"/>
    </source>
</evidence>
<dbReference type="FunFam" id="3.30.160.60:FF:000100">
    <property type="entry name" value="Zinc finger 45-like"/>
    <property type="match status" value="2"/>
</dbReference>
<dbReference type="GO" id="GO:0008270">
    <property type="term" value="F:zinc ion binding"/>
    <property type="evidence" value="ECO:0007669"/>
    <property type="project" value="UniProtKB-KW"/>
</dbReference>
<sequence>MDVKYYTNNDVLVKACRAGIILILPKFTCDRCGKVYKYKYNLTAHQKLECGQEPQFACDYCPKRFYQKSHLKRHVLLLHLSRL</sequence>
<dbReference type="GO" id="GO:0005634">
    <property type="term" value="C:nucleus"/>
    <property type="evidence" value="ECO:0007669"/>
    <property type="project" value="UniProtKB-SubCell"/>
</dbReference>
<dbReference type="InterPro" id="IPR013087">
    <property type="entry name" value="Znf_C2H2_type"/>
</dbReference>
<keyword evidence="6" id="KW-0539">Nucleus</keyword>
<keyword evidence="4 7" id="KW-0863">Zinc-finger</keyword>
<evidence type="ECO:0000313" key="9">
    <source>
        <dbReference type="EMBL" id="RZF39416.1"/>
    </source>
</evidence>
<dbReference type="SMR" id="A0A482X1G7"/>
<keyword evidence="10" id="KW-1185">Reference proteome</keyword>
<comment type="caution">
    <text evidence="9">The sequence shown here is derived from an EMBL/GenBank/DDBJ whole genome shotgun (WGS) entry which is preliminary data.</text>
</comment>
<feature type="domain" description="C2H2-type" evidence="8">
    <location>
        <begin position="27"/>
        <end position="54"/>
    </location>
</feature>
<evidence type="ECO:0000256" key="6">
    <source>
        <dbReference type="ARBA" id="ARBA00023242"/>
    </source>
</evidence>